<accession>A0A195B077</accession>
<feature type="compositionally biased region" description="Polar residues" evidence="1">
    <location>
        <begin position="79"/>
        <end position="88"/>
    </location>
</feature>
<dbReference type="EMBL" id="KQ976692">
    <property type="protein sequence ID" value="KYM77697.1"/>
    <property type="molecule type" value="Genomic_DNA"/>
</dbReference>
<sequence>MFDGKRGWRAGGWRRLTGIRVRGRHKVGKRDESKRRRERNGEREREREKQRARDRVSFQGESRGERGGTGFHGRLITNGRVSRSSAADSQELELHRRRSIASHPASQAARQPNGLTGREPGRPRTLLCLPT</sequence>
<evidence type="ECO:0000313" key="3">
    <source>
        <dbReference type="Proteomes" id="UP000078540"/>
    </source>
</evidence>
<feature type="region of interest" description="Disordered" evidence="1">
    <location>
        <begin position="20"/>
        <end position="131"/>
    </location>
</feature>
<protein>
    <submittedName>
        <fullName evidence="2">Uncharacterized protein</fullName>
    </submittedName>
</protein>
<reference evidence="2 3" key="1">
    <citation type="submission" date="2015-09" db="EMBL/GenBank/DDBJ databases">
        <title>Atta colombica WGS genome.</title>
        <authorList>
            <person name="Nygaard S."/>
            <person name="Hu H."/>
            <person name="Boomsma J."/>
            <person name="Zhang G."/>
        </authorList>
    </citation>
    <scope>NUCLEOTIDE SEQUENCE [LARGE SCALE GENOMIC DNA]</scope>
    <source>
        <strain evidence="2">Treedump-2</strain>
        <tissue evidence="2">Whole body</tissue>
    </source>
</reference>
<name>A0A195B077_9HYME</name>
<evidence type="ECO:0000313" key="2">
    <source>
        <dbReference type="EMBL" id="KYM77697.1"/>
    </source>
</evidence>
<organism evidence="2 3">
    <name type="scientific">Atta colombica</name>
    <dbReference type="NCBI Taxonomy" id="520822"/>
    <lineage>
        <taxon>Eukaryota</taxon>
        <taxon>Metazoa</taxon>
        <taxon>Ecdysozoa</taxon>
        <taxon>Arthropoda</taxon>
        <taxon>Hexapoda</taxon>
        <taxon>Insecta</taxon>
        <taxon>Pterygota</taxon>
        <taxon>Neoptera</taxon>
        <taxon>Endopterygota</taxon>
        <taxon>Hymenoptera</taxon>
        <taxon>Apocrita</taxon>
        <taxon>Aculeata</taxon>
        <taxon>Formicoidea</taxon>
        <taxon>Formicidae</taxon>
        <taxon>Myrmicinae</taxon>
        <taxon>Atta</taxon>
    </lineage>
</organism>
<proteinExistence type="predicted"/>
<dbReference type="AlphaFoldDB" id="A0A195B077"/>
<keyword evidence="3" id="KW-1185">Reference proteome</keyword>
<feature type="compositionally biased region" description="Basic and acidic residues" evidence="1">
    <location>
        <begin position="29"/>
        <end position="66"/>
    </location>
</feature>
<evidence type="ECO:0000256" key="1">
    <source>
        <dbReference type="SAM" id="MobiDB-lite"/>
    </source>
</evidence>
<dbReference type="Proteomes" id="UP000078540">
    <property type="component" value="Unassembled WGS sequence"/>
</dbReference>
<gene>
    <name evidence="2" type="ORF">ALC53_11707</name>
</gene>
<feature type="compositionally biased region" description="Polar residues" evidence="1">
    <location>
        <begin position="104"/>
        <end position="114"/>
    </location>
</feature>